<evidence type="ECO:0000313" key="2">
    <source>
        <dbReference type="Proteomes" id="UP000320643"/>
    </source>
</evidence>
<dbReference type="Proteomes" id="UP000320643">
    <property type="component" value="Unassembled WGS sequence"/>
</dbReference>
<proteinExistence type="predicted"/>
<dbReference type="RefSeq" id="WP_143373869.1">
    <property type="nucleotide sequence ID" value="NZ_VJVZ01000008.1"/>
</dbReference>
<dbReference type="AlphaFoldDB" id="A0A552UZJ4"/>
<sequence>MDIRNLEINDFWCRLSDRVFSIGLGILPKDIHCTLVFDNLLEDVNFHLTKNTANHNDKPQIKIVIINKEVLYQMAEDILPSFFTNILERFDMKSYREKHNDEVGFISTTEIENSDLEAVFKNAISEAFSDISKIKSAGKKLEIKGDINSKLENFVIKDELVDFIFNTAEAIEESYEKSLDGGILLTQEEATHIFRIDSEWYTFKNLSVFELLSLFVTRKTAYQIICRTINALEVLKEAKTYGDTEKYNYPIRIVLPDTDLDAFICPKCKLSGSEHDLHA</sequence>
<organism evidence="1 2">
    <name type="scientific">Flavobacterium zepuense</name>
    <dbReference type="NCBI Taxonomy" id="2593302"/>
    <lineage>
        <taxon>Bacteria</taxon>
        <taxon>Pseudomonadati</taxon>
        <taxon>Bacteroidota</taxon>
        <taxon>Flavobacteriia</taxon>
        <taxon>Flavobacteriales</taxon>
        <taxon>Flavobacteriaceae</taxon>
        <taxon>Flavobacterium</taxon>
    </lineage>
</organism>
<evidence type="ECO:0000313" key="1">
    <source>
        <dbReference type="EMBL" id="TRW23612.1"/>
    </source>
</evidence>
<comment type="caution">
    <text evidence="1">The sequence shown here is derived from an EMBL/GenBank/DDBJ whole genome shotgun (WGS) entry which is preliminary data.</text>
</comment>
<dbReference type="EMBL" id="VJVZ01000008">
    <property type="protein sequence ID" value="TRW23612.1"/>
    <property type="molecule type" value="Genomic_DNA"/>
</dbReference>
<accession>A0A552UZJ4</accession>
<gene>
    <name evidence="1" type="ORF">FMM05_13200</name>
</gene>
<dbReference type="OrthoDB" id="9982786at2"/>
<protein>
    <submittedName>
        <fullName evidence="1">Uncharacterized protein</fullName>
    </submittedName>
</protein>
<name>A0A552UZJ4_9FLAO</name>
<reference evidence="1 2" key="1">
    <citation type="submission" date="2019-07" db="EMBL/GenBank/DDBJ databases">
        <title>Flavobacterium sp. nov., isolated from glacier ice.</title>
        <authorList>
            <person name="Liu Q."/>
            <person name="Xin Y.-H."/>
        </authorList>
    </citation>
    <scope>NUCLEOTIDE SEQUENCE [LARGE SCALE GENOMIC DNA]</scope>
    <source>
        <strain evidence="1 2">ZT4R6</strain>
    </source>
</reference>
<keyword evidence="2" id="KW-1185">Reference proteome</keyword>